<keyword evidence="1" id="KW-1133">Transmembrane helix</keyword>
<organism evidence="2 3">
    <name type="scientific">Litoribrevibacter euphylliae</name>
    <dbReference type="NCBI Taxonomy" id="1834034"/>
    <lineage>
        <taxon>Bacteria</taxon>
        <taxon>Pseudomonadati</taxon>
        <taxon>Pseudomonadota</taxon>
        <taxon>Gammaproteobacteria</taxon>
        <taxon>Oceanospirillales</taxon>
        <taxon>Oceanospirillaceae</taxon>
        <taxon>Litoribrevibacter</taxon>
    </lineage>
</organism>
<feature type="transmembrane region" description="Helical" evidence="1">
    <location>
        <begin position="43"/>
        <end position="76"/>
    </location>
</feature>
<keyword evidence="1" id="KW-0472">Membrane</keyword>
<evidence type="ECO:0000313" key="2">
    <source>
        <dbReference type="EMBL" id="MFC3153505.1"/>
    </source>
</evidence>
<proteinExistence type="predicted"/>
<protein>
    <submittedName>
        <fullName evidence="2">Uncharacterized protein</fullName>
    </submittedName>
</protein>
<keyword evidence="3" id="KW-1185">Reference proteome</keyword>
<gene>
    <name evidence="2" type="ORF">ACFOEK_20870</name>
</gene>
<comment type="caution">
    <text evidence="2">The sequence shown here is derived from an EMBL/GenBank/DDBJ whole genome shotgun (WGS) entry which is preliminary data.</text>
</comment>
<evidence type="ECO:0000256" key="1">
    <source>
        <dbReference type="SAM" id="Phobius"/>
    </source>
</evidence>
<keyword evidence="1" id="KW-0812">Transmembrane</keyword>
<reference evidence="3" key="1">
    <citation type="journal article" date="2019" name="Int. J. Syst. Evol. Microbiol.">
        <title>The Global Catalogue of Microorganisms (GCM) 10K type strain sequencing project: providing services to taxonomists for standard genome sequencing and annotation.</title>
        <authorList>
            <consortium name="The Broad Institute Genomics Platform"/>
            <consortium name="The Broad Institute Genome Sequencing Center for Infectious Disease"/>
            <person name="Wu L."/>
            <person name="Ma J."/>
        </authorList>
    </citation>
    <scope>NUCLEOTIDE SEQUENCE [LARGE SCALE GENOMIC DNA]</scope>
    <source>
        <strain evidence="3">KCTC 52438</strain>
    </source>
</reference>
<dbReference type="EMBL" id="JBHRSZ010000010">
    <property type="protein sequence ID" value="MFC3153505.1"/>
    <property type="molecule type" value="Genomic_DNA"/>
</dbReference>
<dbReference type="RefSeq" id="WP_386723428.1">
    <property type="nucleotide sequence ID" value="NZ_JBHRSZ010000010.1"/>
</dbReference>
<evidence type="ECO:0000313" key="3">
    <source>
        <dbReference type="Proteomes" id="UP001595476"/>
    </source>
</evidence>
<name>A0ABV7HM11_9GAMM</name>
<sequence length="79" mass="8911">MSKTLLMLTYMMRNYLLDCEWEPIALGNHRVIIQRKKESRVRALWLCASGAMMAVPTLGSVIAIGFASLFLTFAIMDEA</sequence>
<dbReference type="Proteomes" id="UP001595476">
    <property type="component" value="Unassembled WGS sequence"/>
</dbReference>
<accession>A0ABV7HM11</accession>